<dbReference type="InterPro" id="IPR008927">
    <property type="entry name" value="6-PGluconate_DH-like_C_sf"/>
</dbReference>
<dbReference type="Proteomes" id="UP000035721">
    <property type="component" value="Unassembled WGS sequence"/>
</dbReference>
<evidence type="ECO:0000256" key="1">
    <source>
        <dbReference type="ARBA" id="ARBA00005525"/>
    </source>
</evidence>
<dbReference type="Pfam" id="PF14748">
    <property type="entry name" value="P5CR_dimer"/>
    <property type="match status" value="1"/>
</dbReference>
<dbReference type="OrthoDB" id="4425838at2"/>
<dbReference type="PANTHER" id="PTHR11645">
    <property type="entry name" value="PYRROLINE-5-CARBOXYLATE REDUCTASE"/>
    <property type="match status" value="1"/>
</dbReference>
<dbReference type="STRING" id="1194083.BN12_30002"/>
<dbReference type="Gene3D" id="3.40.50.720">
    <property type="entry name" value="NAD(P)-binding Rossmann-like Domain"/>
    <property type="match status" value="1"/>
</dbReference>
<dbReference type="PIRSF" id="PIRSF000193">
    <property type="entry name" value="Pyrrol-5-carb_rd"/>
    <property type="match status" value="1"/>
</dbReference>
<dbReference type="GO" id="GO:0055129">
    <property type="term" value="P:L-proline biosynthetic process"/>
    <property type="evidence" value="ECO:0007669"/>
    <property type="project" value="TreeGrafter"/>
</dbReference>
<comment type="caution">
    <text evidence="5">The sequence shown here is derived from an EMBL/GenBank/DDBJ whole genome shotgun (WGS) entry which is preliminary data.</text>
</comment>
<accession>A0A077LXQ1</accession>
<dbReference type="EMBL" id="CAJB01000223">
    <property type="protein sequence ID" value="CCH78476.1"/>
    <property type="molecule type" value="Genomic_DNA"/>
</dbReference>
<dbReference type="GO" id="GO:0004735">
    <property type="term" value="F:pyrroline-5-carboxylate reductase activity"/>
    <property type="evidence" value="ECO:0007669"/>
    <property type="project" value="InterPro"/>
</dbReference>
<evidence type="ECO:0000259" key="3">
    <source>
        <dbReference type="Pfam" id="PF03807"/>
    </source>
</evidence>
<evidence type="ECO:0000313" key="6">
    <source>
        <dbReference type="Proteomes" id="UP000035721"/>
    </source>
</evidence>
<feature type="binding site" evidence="2">
    <location>
        <begin position="68"/>
        <end position="71"/>
    </location>
    <ligand>
        <name>NADP(+)</name>
        <dbReference type="ChEBI" id="CHEBI:58349"/>
    </ligand>
</feature>
<dbReference type="RefSeq" id="WP_048549616.1">
    <property type="nucleotide sequence ID" value="NZ_HF570958.1"/>
</dbReference>
<reference evidence="5 6" key="1">
    <citation type="journal article" date="2013" name="ISME J.">
        <title>A metabolic model for members of the genus Tetrasphaera involved in enhanced biological phosphorus removal.</title>
        <authorList>
            <person name="Kristiansen R."/>
            <person name="Nguyen H.T.T."/>
            <person name="Saunders A.M."/>
            <person name="Nielsen J.L."/>
            <person name="Wimmer R."/>
            <person name="Le V.Q."/>
            <person name="McIlroy S.J."/>
            <person name="Petrovski S."/>
            <person name="Seviour R.J."/>
            <person name="Calteau A."/>
            <person name="Nielsen K.L."/>
            <person name="Nielsen P.H."/>
        </authorList>
    </citation>
    <scope>NUCLEOTIDE SEQUENCE [LARGE SCALE GENOMIC DNA]</scope>
    <source>
        <strain evidence="5 6">T1-X7</strain>
    </source>
</reference>
<feature type="binding site" evidence="2">
    <location>
        <position position="55"/>
    </location>
    <ligand>
        <name>NADPH</name>
        <dbReference type="ChEBI" id="CHEBI:57783"/>
    </ligand>
</feature>
<dbReference type="SUPFAM" id="SSF51735">
    <property type="entry name" value="NAD(P)-binding Rossmann-fold domains"/>
    <property type="match status" value="1"/>
</dbReference>
<evidence type="ECO:0000313" key="5">
    <source>
        <dbReference type="EMBL" id="CCH78476.1"/>
    </source>
</evidence>
<gene>
    <name evidence="5" type="ORF">BN12_30002</name>
</gene>
<feature type="domain" description="Pyrroline-5-carboxylate reductase catalytic N-terminal" evidence="3">
    <location>
        <begin position="2"/>
        <end position="93"/>
    </location>
</feature>
<keyword evidence="6" id="KW-1185">Reference proteome</keyword>
<evidence type="ECO:0000256" key="2">
    <source>
        <dbReference type="PIRSR" id="PIRSR000193-1"/>
    </source>
</evidence>
<dbReference type="Pfam" id="PF03807">
    <property type="entry name" value="F420_oxidored"/>
    <property type="match status" value="1"/>
</dbReference>
<proteinExistence type="inferred from homology"/>
<dbReference type="InterPro" id="IPR000304">
    <property type="entry name" value="Pyrroline-COOH_reductase"/>
</dbReference>
<comment type="similarity">
    <text evidence="1">Belongs to the pyrroline-5-carboxylate reductase family.</text>
</comment>
<dbReference type="SUPFAM" id="SSF48179">
    <property type="entry name" value="6-phosphogluconate dehydrogenase C-terminal domain-like"/>
    <property type="match status" value="1"/>
</dbReference>
<dbReference type="InterPro" id="IPR028939">
    <property type="entry name" value="P5C_Rdtase_cat_N"/>
</dbReference>
<name>A0A077LXQ1_9MICO</name>
<organism evidence="5 6">
    <name type="scientific">Nostocoides japonicum T1-X7</name>
    <dbReference type="NCBI Taxonomy" id="1194083"/>
    <lineage>
        <taxon>Bacteria</taxon>
        <taxon>Bacillati</taxon>
        <taxon>Actinomycetota</taxon>
        <taxon>Actinomycetes</taxon>
        <taxon>Micrococcales</taxon>
        <taxon>Intrasporangiaceae</taxon>
        <taxon>Nostocoides</taxon>
    </lineage>
</organism>
<evidence type="ECO:0000259" key="4">
    <source>
        <dbReference type="Pfam" id="PF14748"/>
    </source>
</evidence>
<protein>
    <submittedName>
        <fullName evidence="5">NADP oxidoreductase coenzyme f420-dependent</fullName>
    </submittedName>
</protein>
<keyword evidence="2" id="KW-0521">NADP</keyword>
<dbReference type="Gene3D" id="1.10.3730.10">
    <property type="entry name" value="ProC C-terminal domain-like"/>
    <property type="match status" value="1"/>
</dbReference>
<dbReference type="InterPro" id="IPR036291">
    <property type="entry name" value="NAD(P)-bd_dom_sf"/>
</dbReference>
<dbReference type="AlphaFoldDB" id="A0A077LXQ1"/>
<sequence>MRIGFVGTGVIAKAIVVGLIRSGSTPAQITLSPRNAETAAELAALDERIHVSASNQEVLTASDVVCLAVRPQIVTQVLSDLEFEPRHHVISFVPGLSIEMLHALAGPVERVVRAIPLPAVADGTGCTAIHPADEVAASIFSALGTAVEVGEEAQYEALQAVTATMASFYAVLEHQARWLVRHGLPYADARAFLSGYAIGLANETARTGQTFTEMIDYLMTPGGLNEQVHGELTESGAYDHYDGVLDRVLARVTSTQETS</sequence>
<dbReference type="InterPro" id="IPR029036">
    <property type="entry name" value="P5CR_dimer"/>
</dbReference>
<dbReference type="PANTHER" id="PTHR11645:SF13">
    <property type="entry name" value="PYRROLINE-5-CARBOXYLATE REDUCTASE CATALYTIC N-TERMINAL DOMAIN-CONTAINING PROTEIN"/>
    <property type="match status" value="1"/>
</dbReference>
<dbReference type="NCBIfam" id="NF005063">
    <property type="entry name" value="PRK06476.1"/>
    <property type="match status" value="1"/>
</dbReference>
<feature type="domain" description="Pyrroline-5-carboxylate reductase dimerisation" evidence="4">
    <location>
        <begin position="152"/>
        <end position="251"/>
    </location>
</feature>